<proteinExistence type="predicted"/>
<evidence type="ECO:0000256" key="5">
    <source>
        <dbReference type="SAM" id="Phobius"/>
    </source>
</evidence>
<dbReference type="GO" id="GO:0016020">
    <property type="term" value="C:membrane"/>
    <property type="evidence" value="ECO:0007669"/>
    <property type="project" value="UniProtKB-SubCell"/>
</dbReference>
<evidence type="ECO:0000313" key="6">
    <source>
        <dbReference type="EMBL" id="AKJ70500.2"/>
    </source>
</evidence>
<evidence type="ECO:0000256" key="4">
    <source>
        <dbReference type="ARBA" id="ARBA00023136"/>
    </source>
</evidence>
<dbReference type="EMBL" id="CP011568">
    <property type="protein sequence ID" value="AKJ70500.2"/>
    <property type="molecule type" value="Genomic_DNA"/>
</dbReference>
<dbReference type="KEGG" id="ptx:ABW99_10080"/>
<dbReference type="PANTHER" id="PTHR36926">
    <property type="entry name" value="COLICIN V PRODUCTION PROTEIN"/>
    <property type="match status" value="1"/>
</dbReference>
<name>A0A0G3EU75_9BURK</name>
<keyword evidence="7" id="KW-1185">Reference proteome</keyword>
<keyword evidence="3 5" id="KW-1133">Transmembrane helix</keyword>
<keyword evidence="2 5" id="KW-0812">Transmembrane</keyword>
<dbReference type="RefSeq" id="WP_052892670.1">
    <property type="nucleotide sequence ID" value="NZ_CP011568.3"/>
</dbReference>
<accession>A0A0G3EU75</accession>
<gene>
    <name evidence="6" type="ORF">ABW99_10080</name>
</gene>
<evidence type="ECO:0008006" key="8">
    <source>
        <dbReference type="Google" id="ProtNLM"/>
    </source>
</evidence>
<reference evidence="7" key="1">
    <citation type="submission" date="2015-06" db="EMBL/GenBank/DDBJ databases">
        <authorList>
            <person name="Lim Y.L."/>
            <person name="Ee R."/>
            <person name="Yong D."/>
            <person name="How K.Y."/>
            <person name="Yin W.F."/>
            <person name="Chan K.G."/>
        </authorList>
    </citation>
    <scope>NUCLEOTIDE SEQUENCE [LARGE SCALE GENOMIC DNA]</scope>
    <source>
        <strain evidence="7">DSM 25325</strain>
    </source>
</reference>
<evidence type="ECO:0000313" key="7">
    <source>
        <dbReference type="Proteomes" id="UP000036700"/>
    </source>
</evidence>
<feature type="transmembrane region" description="Helical" evidence="5">
    <location>
        <begin position="37"/>
        <end position="54"/>
    </location>
</feature>
<feature type="transmembrane region" description="Helical" evidence="5">
    <location>
        <begin position="12"/>
        <end position="30"/>
    </location>
</feature>
<dbReference type="PANTHER" id="PTHR36926:SF1">
    <property type="entry name" value="COLICIN V PRODUCTION PROTEIN"/>
    <property type="match status" value="1"/>
</dbReference>
<evidence type="ECO:0000256" key="3">
    <source>
        <dbReference type="ARBA" id="ARBA00022989"/>
    </source>
</evidence>
<evidence type="ECO:0000256" key="1">
    <source>
        <dbReference type="ARBA" id="ARBA00004141"/>
    </source>
</evidence>
<feature type="transmembrane region" description="Helical" evidence="5">
    <location>
        <begin position="74"/>
        <end position="99"/>
    </location>
</feature>
<dbReference type="STRING" id="445709.ABW99_10080"/>
<evidence type="ECO:0000256" key="2">
    <source>
        <dbReference type="ARBA" id="ARBA00022692"/>
    </source>
</evidence>
<keyword evidence="4 5" id="KW-0472">Membrane</keyword>
<comment type="subcellular location">
    <subcellularLocation>
        <location evidence="1">Membrane</location>
        <topology evidence="1">Multi-pass membrane protein</topology>
    </subcellularLocation>
</comment>
<dbReference type="OrthoDB" id="9810601at2"/>
<dbReference type="GO" id="GO:0009403">
    <property type="term" value="P:toxin biosynthetic process"/>
    <property type="evidence" value="ECO:0007669"/>
    <property type="project" value="InterPro"/>
</dbReference>
<feature type="transmembrane region" description="Helical" evidence="5">
    <location>
        <begin position="111"/>
        <end position="133"/>
    </location>
</feature>
<protein>
    <recommendedName>
        <fullName evidence="8">Bacteriocin production protein</fullName>
    </recommendedName>
</protein>
<organism evidence="6 7">
    <name type="scientific">Pandoraea thiooxydans</name>
    <dbReference type="NCBI Taxonomy" id="445709"/>
    <lineage>
        <taxon>Bacteria</taxon>
        <taxon>Pseudomonadati</taxon>
        <taxon>Pseudomonadota</taxon>
        <taxon>Betaproteobacteria</taxon>
        <taxon>Burkholderiales</taxon>
        <taxon>Burkholderiaceae</taxon>
        <taxon>Pandoraea</taxon>
    </lineage>
</organism>
<dbReference type="InterPro" id="IPR003825">
    <property type="entry name" value="Colicin-V_CvpA"/>
</dbReference>
<dbReference type="AlphaFoldDB" id="A0A0G3EU75"/>
<dbReference type="InterPro" id="IPR052719">
    <property type="entry name" value="CvpA-like"/>
</dbReference>
<dbReference type="Proteomes" id="UP000036700">
    <property type="component" value="Chromosome"/>
</dbReference>
<dbReference type="Pfam" id="PF02674">
    <property type="entry name" value="Colicin_V"/>
    <property type="match status" value="1"/>
</dbReference>
<sequence>MVGATHGAILTSVDYLALVIVAGSMLLGMWRGFLREVFALIGWVVAFFVARALAPTVTRWLPGDLPGREVTQGLLAFVLVFVAVVFLAGIVNSLLGKLVEISGLRPADRGLGTLFGVVRGVVILMILVCAARLTDAPQQTFWQQSLLRPYVEQGLQVLRPFLPDAVAQYVPSERLSAGAM</sequence>